<dbReference type="GO" id="GO:0007165">
    <property type="term" value="P:signal transduction"/>
    <property type="evidence" value="ECO:0000318"/>
    <property type="project" value="GO_Central"/>
</dbReference>
<dbReference type="HOGENOM" id="CLU_590851_0_0_1"/>
<dbReference type="SMART" id="SM00404">
    <property type="entry name" value="PTPc_motif"/>
    <property type="match status" value="1"/>
</dbReference>
<dbReference type="PeptideAtlas" id="Q95Y26"/>
<dbReference type="SMR" id="Q95Y26"/>
<keyword evidence="5" id="KW-1185">Reference proteome</keyword>
<keyword evidence="7" id="KW-1267">Proteomics identification</keyword>
<dbReference type="AGR" id="WB:WBGene00021507"/>
<dbReference type="InterPro" id="IPR003595">
    <property type="entry name" value="Tyr_Pase_cat"/>
</dbReference>
<comment type="interaction">
    <interactant intactId="EBI-2316437">
        <id>Q95Y26</id>
    </interactant>
    <interactant intactId="EBI-2315822">
        <id>Q7K7J0</id>
        <label>gei-18</label>
    </interactant>
    <organismsDiffer>false</organismsDiffer>
    <experiments>5</experiments>
</comment>
<feature type="domain" description="Tyrosine-protein phosphatase" evidence="2">
    <location>
        <begin position="96"/>
        <end position="367"/>
    </location>
</feature>
<dbReference type="PaxDb" id="6239-Y41D4A.5"/>
<protein>
    <submittedName>
        <fullName evidence="4">Protein-tyrosine-phosphatase</fullName>
    </submittedName>
</protein>
<dbReference type="FunCoup" id="Q95Y26">
    <property type="interactions" value="624"/>
</dbReference>
<dbReference type="WormBase" id="Y41D4A.5">
    <property type="protein sequence ID" value="CE39047"/>
    <property type="gene ID" value="WBGene00021507"/>
    <property type="gene designation" value="ptpn-22"/>
</dbReference>
<dbReference type="GeneID" id="176981"/>
<dbReference type="RefSeq" id="NP_500128.2">
    <property type="nucleotide sequence ID" value="NM_067727.7"/>
</dbReference>
<dbReference type="InterPro" id="IPR000242">
    <property type="entry name" value="PTP_cat"/>
</dbReference>
<dbReference type="PANTHER" id="PTHR19134:SF543">
    <property type="entry name" value="PROTEIN-TYROSINE-PHOSPHATASE"/>
    <property type="match status" value="1"/>
</dbReference>
<evidence type="ECO:0000313" key="5">
    <source>
        <dbReference type="Proteomes" id="UP000001940"/>
    </source>
</evidence>
<evidence type="ECO:0000259" key="3">
    <source>
        <dbReference type="PROSITE" id="PS50056"/>
    </source>
</evidence>
<name>Q95Y26_CAEEL</name>
<organism evidence="4 5">
    <name type="scientific">Caenorhabditis elegans</name>
    <dbReference type="NCBI Taxonomy" id="6239"/>
    <lineage>
        <taxon>Eukaryota</taxon>
        <taxon>Metazoa</taxon>
        <taxon>Ecdysozoa</taxon>
        <taxon>Nematoda</taxon>
        <taxon>Chromadorea</taxon>
        <taxon>Rhabditida</taxon>
        <taxon>Rhabditina</taxon>
        <taxon>Rhabditomorpha</taxon>
        <taxon>Rhabditoidea</taxon>
        <taxon>Rhabditidae</taxon>
        <taxon>Peloderinae</taxon>
        <taxon>Caenorhabditis</taxon>
    </lineage>
</organism>
<dbReference type="PROSITE" id="PS50056">
    <property type="entry name" value="TYR_PHOSPHATASE_2"/>
    <property type="match status" value="1"/>
</dbReference>
<dbReference type="GO" id="GO:0004725">
    <property type="term" value="F:protein tyrosine phosphatase activity"/>
    <property type="evidence" value="ECO:0000318"/>
    <property type="project" value="GO_Central"/>
</dbReference>
<proteinExistence type="evidence at protein level"/>
<dbReference type="SUPFAM" id="SSF52799">
    <property type="entry name" value="(Phosphotyrosine protein) phosphatases II"/>
    <property type="match status" value="1"/>
</dbReference>
<dbReference type="PANTHER" id="PTHR19134">
    <property type="entry name" value="RECEPTOR-TYPE TYROSINE-PROTEIN PHOSPHATASE"/>
    <property type="match status" value="1"/>
</dbReference>
<dbReference type="Gene3D" id="3.90.190.10">
    <property type="entry name" value="Protein tyrosine phosphatase superfamily"/>
    <property type="match status" value="1"/>
</dbReference>
<dbReference type="OMA" id="DQYQFVH"/>
<dbReference type="Proteomes" id="UP000001940">
    <property type="component" value="Chromosome IV"/>
</dbReference>
<evidence type="ECO:0000313" key="4">
    <source>
        <dbReference type="EMBL" id="CCD72813.1"/>
    </source>
</evidence>
<dbReference type="iPTMnet" id="Q95Y26"/>
<reference evidence="4 5" key="1">
    <citation type="journal article" date="1998" name="Science">
        <title>Genome sequence of the nematode C. elegans: a platform for investigating biology.</title>
        <authorList>
            <consortium name="The C. elegans sequencing consortium"/>
            <person name="Sulson J.E."/>
            <person name="Waterston R."/>
        </authorList>
    </citation>
    <scope>NUCLEOTIDE SEQUENCE [LARGE SCALE GENOMIC DNA]</scope>
    <source>
        <strain evidence="4 5">Bristol N2</strain>
    </source>
</reference>
<dbReference type="Pfam" id="PF00102">
    <property type="entry name" value="Y_phosphatase"/>
    <property type="match status" value="1"/>
</dbReference>
<dbReference type="PhylomeDB" id="Q95Y26"/>
<dbReference type="PROSITE" id="PS00383">
    <property type="entry name" value="TYR_PHOSPHATASE_1"/>
    <property type="match status" value="1"/>
</dbReference>
<dbReference type="PRINTS" id="PR00700">
    <property type="entry name" value="PRTYPHPHTASE"/>
</dbReference>
<dbReference type="AlphaFoldDB" id="Q95Y26"/>
<feature type="region of interest" description="Disordered" evidence="1">
    <location>
        <begin position="1"/>
        <end position="43"/>
    </location>
</feature>
<dbReference type="eggNOG" id="KOG0789">
    <property type="taxonomic scope" value="Eukaryota"/>
</dbReference>
<dbReference type="OrthoDB" id="10253954at2759"/>
<evidence type="ECO:0000256" key="1">
    <source>
        <dbReference type="SAM" id="MobiDB-lite"/>
    </source>
</evidence>
<dbReference type="SMART" id="SM00194">
    <property type="entry name" value="PTPc"/>
    <property type="match status" value="1"/>
</dbReference>
<dbReference type="KEGG" id="cel:CELE_Y41D4A.5"/>
<evidence type="ECO:0000259" key="2">
    <source>
        <dbReference type="PROSITE" id="PS50055"/>
    </source>
</evidence>
<dbReference type="InParanoid" id="Q95Y26"/>
<dbReference type="InterPro" id="IPR016130">
    <property type="entry name" value="Tyr_Pase_AS"/>
</dbReference>
<gene>
    <name evidence="4 6" type="primary">ptpn-22</name>
    <name evidence="4" type="ORF">CELE_Y41D4A.5</name>
    <name evidence="6" type="ORF">Y41D4A.5</name>
</gene>
<dbReference type="PROSITE" id="PS50055">
    <property type="entry name" value="TYR_PHOSPHATASE_PTP"/>
    <property type="match status" value="1"/>
</dbReference>
<dbReference type="InterPro" id="IPR050348">
    <property type="entry name" value="Protein-Tyr_Phosphatase"/>
</dbReference>
<dbReference type="Bgee" id="WBGene00021507">
    <property type="expression patterns" value="Expressed in adult organism and 4 other cell types or tissues"/>
</dbReference>
<dbReference type="STRING" id="6239.Y41D4A.5.1"/>
<dbReference type="EMBL" id="BX284604">
    <property type="protein sequence ID" value="CCD72813.1"/>
    <property type="molecule type" value="Genomic_DNA"/>
</dbReference>
<evidence type="ECO:0000313" key="6">
    <source>
        <dbReference type="WormBase" id="Y41D4A.5"/>
    </source>
</evidence>
<dbReference type="UCSC" id="Y41D4A.5">
    <property type="organism name" value="c. elegans"/>
</dbReference>
<feature type="region of interest" description="Disordered" evidence="1">
    <location>
        <begin position="426"/>
        <end position="469"/>
    </location>
</feature>
<evidence type="ECO:0007829" key="7">
    <source>
        <dbReference type="PeptideAtlas" id="Q95Y26"/>
    </source>
</evidence>
<dbReference type="CTD" id="176981"/>
<sequence>MSDDTSASVWNDGGPPEIQEQKPKSPPPPLPTSNPVVKDTPNVVPTGDLIQFESEEERAATTVPNGNPVIFEKNPAMDGLLREFLKEEEAYTPQDYLRRFYQIRVEQEKLRMEAEYRSECAVAPQHYARNRYRDILPYDKNRVEIQKDSENPEGYMNASLIQLPGGKTEFIAAQAPLPATLDEWWKMIDEHRVSLVVILCKLVELNKIKCERYWPEQVGESELFGDYEITLEEEKLFDDDEYLMRCLKMENQTTGECRKVHQLHYREWPDHGCPSGEKQLLNMIDLMENIHEEVSPQDSSPILVHCSAGVGRTGTIIAINFIREQMKAETLHSIDIFGLVMTLRKQRASMVQTQDQFQFVHRCIASYCRRHLGIIEEPKLDLAPPVATADLPVGSSGSVRLIAPPTPTTGPSTDQTATIANYNQLHHHQSSSNHMDEDTSTEEAASVPDFPEEPPAPMGPEDLGSSAAF</sequence>
<dbReference type="InterPro" id="IPR029021">
    <property type="entry name" value="Prot-tyrosine_phosphatase-like"/>
</dbReference>
<dbReference type="InterPro" id="IPR000387">
    <property type="entry name" value="Tyr_Pase_dom"/>
</dbReference>
<dbReference type="CDD" id="cd00047">
    <property type="entry name" value="PTPc"/>
    <property type="match status" value="1"/>
</dbReference>
<dbReference type="IntAct" id="Q95Y26">
    <property type="interactions" value="2"/>
</dbReference>
<accession>Q95Y26</accession>
<feature type="domain" description="Tyrosine specific protein phosphatases" evidence="3">
    <location>
        <begin position="281"/>
        <end position="358"/>
    </location>
</feature>